<organism evidence="3 4">
    <name type="scientific">Blastococcus goldschmidtiae</name>
    <dbReference type="NCBI Taxonomy" id="3075546"/>
    <lineage>
        <taxon>Bacteria</taxon>
        <taxon>Bacillati</taxon>
        <taxon>Actinomycetota</taxon>
        <taxon>Actinomycetes</taxon>
        <taxon>Geodermatophilales</taxon>
        <taxon>Geodermatophilaceae</taxon>
        <taxon>Blastococcus</taxon>
    </lineage>
</organism>
<accession>A0ABU2K9P5</accession>
<name>A0ABU2K9P5_9ACTN</name>
<keyword evidence="2" id="KW-0812">Transmembrane</keyword>
<evidence type="ECO:0000256" key="2">
    <source>
        <dbReference type="SAM" id="Phobius"/>
    </source>
</evidence>
<protein>
    <submittedName>
        <fullName evidence="3">Uncharacterized protein</fullName>
    </submittedName>
</protein>
<evidence type="ECO:0000256" key="1">
    <source>
        <dbReference type="SAM" id="MobiDB-lite"/>
    </source>
</evidence>
<evidence type="ECO:0000313" key="3">
    <source>
        <dbReference type="EMBL" id="MDT0276858.1"/>
    </source>
</evidence>
<dbReference type="RefSeq" id="WP_311345669.1">
    <property type="nucleotide sequence ID" value="NZ_JAVREI010000008.1"/>
</dbReference>
<gene>
    <name evidence="3" type="ORF">RM425_13180</name>
</gene>
<comment type="caution">
    <text evidence="3">The sequence shown here is derived from an EMBL/GenBank/DDBJ whole genome shotgun (WGS) entry which is preliminary data.</text>
</comment>
<proteinExistence type="predicted"/>
<keyword evidence="4" id="KW-1185">Reference proteome</keyword>
<feature type="transmembrane region" description="Helical" evidence="2">
    <location>
        <begin position="21"/>
        <end position="42"/>
    </location>
</feature>
<evidence type="ECO:0000313" key="4">
    <source>
        <dbReference type="Proteomes" id="UP001183222"/>
    </source>
</evidence>
<reference evidence="4" key="1">
    <citation type="submission" date="2023-07" db="EMBL/GenBank/DDBJ databases">
        <title>30 novel species of actinomycetes from the DSMZ collection.</title>
        <authorList>
            <person name="Nouioui I."/>
        </authorList>
    </citation>
    <scope>NUCLEOTIDE SEQUENCE [LARGE SCALE GENOMIC DNA]</scope>
    <source>
        <strain evidence="4">DSM 46792</strain>
    </source>
</reference>
<dbReference type="Proteomes" id="UP001183222">
    <property type="component" value="Unassembled WGS sequence"/>
</dbReference>
<keyword evidence="2" id="KW-0472">Membrane</keyword>
<keyword evidence="2" id="KW-1133">Transmembrane helix</keyword>
<feature type="region of interest" description="Disordered" evidence="1">
    <location>
        <begin position="143"/>
        <end position="178"/>
    </location>
</feature>
<feature type="compositionally biased region" description="Pro residues" evidence="1">
    <location>
        <begin position="162"/>
        <end position="178"/>
    </location>
</feature>
<sequence length="178" mass="17701">MADSATRSPGGQQWLSRAARWWAAGLAFVVGLLAGALLVGLLSGGGTVPLAATGDAAGTTAPGGADASPGEGPADTAREVVVNAACLRTVNAAQDVFDVVEDLGDALSELNAGRLDQIVRQLQPLQDRLEVNLAECNVAAEITEVDEEGGGGPAAPTTAPLPTAPPPTAPPILPPPGD</sequence>
<dbReference type="EMBL" id="JAVREI010000008">
    <property type="protein sequence ID" value="MDT0276858.1"/>
    <property type="molecule type" value="Genomic_DNA"/>
</dbReference>